<protein>
    <submittedName>
        <fullName evidence="2">HEPN domain-containing protein</fullName>
    </submittedName>
</protein>
<dbReference type="EMBL" id="SDHZ01000001">
    <property type="protein sequence ID" value="RXK86000.1"/>
    <property type="molecule type" value="Genomic_DNA"/>
</dbReference>
<gene>
    <name evidence="2" type="ORF">ESB13_04095</name>
</gene>
<dbReference type="SUPFAM" id="SSF81593">
    <property type="entry name" value="Nucleotidyltransferase substrate binding subunit/domain"/>
    <property type="match status" value="1"/>
</dbReference>
<evidence type="ECO:0000313" key="3">
    <source>
        <dbReference type="Proteomes" id="UP000290545"/>
    </source>
</evidence>
<reference evidence="2 3" key="1">
    <citation type="submission" date="2019-01" db="EMBL/GenBank/DDBJ databases">
        <title>Filimonas sp. strain TTM-71.</title>
        <authorList>
            <person name="Chen W.-M."/>
        </authorList>
    </citation>
    <scope>NUCLEOTIDE SEQUENCE [LARGE SCALE GENOMIC DNA]</scope>
    <source>
        <strain evidence="2 3">TTM-71</strain>
    </source>
</reference>
<proteinExistence type="predicted"/>
<accession>A0A4Q1D9V5</accession>
<dbReference type="Proteomes" id="UP000290545">
    <property type="component" value="Unassembled WGS sequence"/>
</dbReference>
<dbReference type="RefSeq" id="WP_129001751.1">
    <property type="nucleotide sequence ID" value="NZ_SDHZ01000001.1"/>
</dbReference>
<name>A0A4Q1D9V5_9BACT</name>
<comment type="caution">
    <text evidence="2">The sequence shown here is derived from an EMBL/GenBank/DDBJ whole genome shotgun (WGS) entry which is preliminary data.</text>
</comment>
<keyword evidence="3" id="KW-1185">Reference proteome</keyword>
<dbReference type="PROSITE" id="PS50910">
    <property type="entry name" value="HEPN"/>
    <property type="match status" value="1"/>
</dbReference>
<dbReference type="SMART" id="SM00748">
    <property type="entry name" value="HEPN"/>
    <property type="match status" value="1"/>
</dbReference>
<dbReference type="OrthoDB" id="634374at2"/>
<feature type="domain" description="HEPN" evidence="1">
    <location>
        <begin position="156"/>
        <end position="276"/>
    </location>
</feature>
<dbReference type="InterPro" id="IPR007842">
    <property type="entry name" value="HEPN_dom"/>
</dbReference>
<dbReference type="Pfam" id="PF05168">
    <property type="entry name" value="HEPN"/>
    <property type="match status" value="1"/>
</dbReference>
<evidence type="ECO:0000259" key="1">
    <source>
        <dbReference type="PROSITE" id="PS50910"/>
    </source>
</evidence>
<organism evidence="2 3">
    <name type="scientific">Filimonas effusa</name>
    <dbReference type="NCBI Taxonomy" id="2508721"/>
    <lineage>
        <taxon>Bacteria</taxon>
        <taxon>Pseudomonadati</taxon>
        <taxon>Bacteroidota</taxon>
        <taxon>Chitinophagia</taxon>
        <taxon>Chitinophagales</taxon>
        <taxon>Chitinophagaceae</taxon>
        <taxon>Filimonas</taxon>
    </lineage>
</organism>
<sequence length="308" mass="35303">MRTTLEHLSFEQKNELTIIIKKIIAAIAVDQIICYGSRIKNNYHWSCSALDSCNKFYSSAAIDLLIIPAKQEARSSHDIIQAVTTYNTPALSIFCIVHHEPFVSDAIMQGHQFFVTLHKSGYQLYGNSRETIALKAKENSVQTRLQTAEFIWESIFRRAQDYLKGAGFYLQNNATNPTGFLLHQAIEQTAIALLRALTSYRPDSHNLSRLLPLMEHAGLCINNIFPQNTEQEKELFSILKRSYSDTRYTDDFHIPPATAQILYTRTDELMKQAKTIYLHETSKWREQIEKHDNPPLNIAYLNPLHNAS</sequence>
<evidence type="ECO:0000313" key="2">
    <source>
        <dbReference type="EMBL" id="RXK86000.1"/>
    </source>
</evidence>
<dbReference type="Gene3D" id="1.20.120.330">
    <property type="entry name" value="Nucleotidyltransferases domain 2"/>
    <property type="match status" value="1"/>
</dbReference>
<dbReference type="AlphaFoldDB" id="A0A4Q1D9V5"/>